<proteinExistence type="predicted"/>
<sequence length="427" mass="48561">MNSNFDLNINNYRKEELEDIFELPVNYDSLTLEMRENKLRENIYSDPALHESIRIKTIAFLKEAKEILLSELKTAVFNKFTTANVYNLDTSLKTSKVVEENGSNFLIQKPNTPFSQSFPSEFYPGTINPLKKRSIRQYLNIDTRFRDNYYSTSSTNFHLDLPIKFSDITTLQLTAFEIPNSYYYVSDKLGNNFFTIKIEDSGDSEIFFIPNGNYNAIGIVNYLNHYVSATGPLGSVPYFKDLVFSQNIDTGTGSGSTDSGSAQMVIGIKNTATLFNFTLNFQANNSGEEDPSTPLPLKFGWLIGFRNGVYTSNSSYVSEGIIDLKGFKYMYLVVDDYNNNVNNSFYSAFNSSILNKNILARISTQSTKYFDTIAQNNLSLVTTPRQYFGPVDIQKLQVQLLDEYGRVVDLNNMDFSFCLTLQSIYDL</sequence>
<evidence type="ECO:0000313" key="1">
    <source>
        <dbReference type="EMBL" id="QHT08401.1"/>
    </source>
</evidence>
<dbReference type="EMBL" id="MN739495">
    <property type="protein sequence ID" value="QHT08401.1"/>
    <property type="molecule type" value="Genomic_DNA"/>
</dbReference>
<reference evidence="1" key="1">
    <citation type="journal article" date="2020" name="Nature">
        <title>Giant virus diversity and host interactions through global metagenomics.</title>
        <authorList>
            <person name="Schulz F."/>
            <person name="Roux S."/>
            <person name="Paez-Espino D."/>
            <person name="Jungbluth S."/>
            <person name="Walsh D.A."/>
            <person name="Denef V.J."/>
            <person name="McMahon K.D."/>
            <person name="Konstantinidis K.T."/>
            <person name="Eloe-Fadrosh E.A."/>
            <person name="Kyrpides N.C."/>
            <person name="Woyke T."/>
        </authorList>
    </citation>
    <scope>NUCLEOTIDE SEQUENCE</scope>
    <source>
        <strain evidence="1">GVMAG-M-3300022752-66</strain>
    </source>
</reference>
<protein>
    <submittedName>
        <fullName evidence="1">Uncharacterized protein</fullName>
    </submittedName>
</protein>
<accession>A0A6C0CVN3</accession>
<organism evidence="1">
    <name type="scientific">viral metagenome</name>
    <dbReference type="NCBI Taxonomy" id="1070528"/>
    <lineage>
        <taxon>unclassified sequences</taxon>
        <taxon>metagenomes</taxon>
        <taxon>organismal metagenomes</taxon>
    </lineage>
</organism>
<dbReference type="AlphaFoldDB" id="A0A6C0CVN3"/>
<name>A0A6C0CVN3_9ZZZZ</name>